<dbReference type="PANTHER" id="PTHR40380:SF1">
    <property type="match status" value="1"/>
</dbReference>
<dbReference type="Proteomes" id="UP001159363">
    <property type="component" value="Chromosome 4"/>
</dbReference>
<evidence type="ECO:0000256" key="1">
    <source>
        <dbReference type="SAM" id="MobiDB-lite"/>
    </source>
</evidence>
<protein>
    <submittedName>
        <fullName evidence="2">Uncharacterized protein</fullName>
    </submittedName>
</protein>
<feature type="region of interest" description="Disordered" evidence="1">
    <location>
        <begin position="437"/>
        <end position="460"/>
    </location>
</feature>
<sequence>MERRQNARAEETEVPEKAREANCNARPFFLTCEDSGVPAGNRTRFALAGCLYAVPAGNVQLLLLTTRLTPRRNGFDSRLGRSSIFAGGNRAGRCRWWWGLSGSQDLDLTPPVMLRALAVTDQVVEVSCLMATRPSTRTRQEICSVIRFLCGPNTCPPGRQEVLSAITSLPSECGGVYTLLITYMAGATVAQWLRRSPPTTAIHDPGSIPGGFTPGFSHVGIVLDDAACRRVFSGYSRLSPAPPSLYSSATPSQGLTPCHIGAKRHIGERVGSFDVERDHPLIGLARIWACTSSLNGHCMLRKGSLLAEQLTIRLPGADWWAACQTFLAASHALLPELAAALGPGVRDLVTDEPPSQPATRVSSRPDRTKATAPLAGPRPATSLPGCRQYRFCDRVFTYGQNARRDEIMACKKSLPRAMKHYDNGYMRFVQGDAMKEDSQTCKGSSTGSRQVMSSIPPATSMGTVFADDYDESVNAKDAMSEVQSVCAERTLARCSREVGELQNKRPSALNTGEHTTPPTIKSKPDVYDEEGSDDDHEDSIDNDYNESVDSEDDDDSLGVPTQLTDEFPSTSYTKKPEDTENTGYLHPEHPDELVDRLKYLIEQQRGVDYLNMKETPLSRAEDCRGRPRRAEDYCAGPSRSATNDEADRSRYLNTTNLRVPTLDCFSANTASKMVWMGFESEKECFAYHCSCTAHLVENDGTEIYNGLLVFSNACCSVARCTGAPRGGQIMVGRLEIPPEVLTTKDHLDLKAKGTDALRGERLHIDECGRRYWLLVSTCVSINTSNGRLAIEKYRLPEVFAFYFPHDAPIPFAFVVCNLSLKGCLEEARDVIAIDFFVDAITNSDVRRATLIPESVLGNLVFLSTYASGTLGVWSDRTLENPLPAQKLQAPTARREYDRELVKETGNGDRGTFELLKGGDTCPSSTEAPSKPELLDHEPPCSTHPVVCGNVHRRQDSWGPATTAQQSGGPVVWLRRGAGVCVFYREDGKTPGQLEVNRSVTEYLSMLNEILSRVMAGGSGVRRRDTIDQRWGEEEEEVVGDTHTCSARWTLEQDQVFQVPQGLQLVHGKLGTCDDPGPHPPPTTRPDCIVGLVEEYLSRRWIPSPHTAKNRFSIRRTSALPIAIHPLPDSYLIPERVFSEMTYCDGLGIDSRYIDACPSETYSNAFDIQTCSEATGAEKSYIDICSSETYSKAFDHFYSDAFEVQCYSDAFDVQSYRDTFDIQIYSEDFDVQSYSDTSDIEKSYINACGSMTYIDAFDVQNYGAVFDVQSYSDAFDVQTYSDAFDLQSYSDAFDIQSYSDTFDVQSYSDTFDGQSYSDAFDVQTYSDAFDTYSDAFDIQSYSNVFDAQTYSDAINVQGYNDAFDVQNYSDAFDIQSYSDASGVELGGSKFINSYQISKTGSSISKIGGNFSLQAKVKVCEDEGRGELAKVISKSTSPRECLGVAEFPMLWTKDMPSGMPGRGRQAALEIAENALWTGVVSKISENTFWAGGGGWREEGRDLCPCRGFADLGVGSIASVRVLGQELLFRTKRALGWWCWGRGRDCVVLERFLQDGSIAGWVDKAVVLLAENVLWGGGVWPWIETLFLYKDAVLYSAGGGGVAAGRTDVDTSSWSAPKQRAGVSLSGGPHKSAVTEQRLDASLFTLGSTRSVIGHAMIWKWASSSSYWLLLPVDDSPLAWLPASSHAAISTGEARSGGEGGEYGVSGGITRRTESSKASSSQEPVNVSTAARGIPALLNERKWRKKQYRPPQSGLLLCVAREATCGLLGPPPAATLLSVGGTHAFPIYLSTGCVTSTRHTPTRYQQRSNVQELTLAARTEFYNLPQERQDNFILSMPRHVRDFGCPRGHPQYRSLWRVTMKDKITMVFPNRHFYDTK</sequence>
<reference evidence="2 3" key="1">
    <citation type="submission" date="2023-02" db="EMBL/GenBank/DDBJ databases">
        <title>LHISI_Scaffold_Assembly.</title>
        <authorList>
            <person name="Stuart O.P."/>
            <person name="Cleave R."/>
            <person name="Magrath M.J.L."/>
            <person name="Mikheyev A.S."/>
        </authorList>
    </citation>
    <scope>NUCLEOTIDE SEQUENCE [LARGE SCALE GENOMIC DNA]</scope>
    <source>
        <strain evidence="2">Daus_M_001</strain>
        <tissue evidence="2">Leg muscle</tissue>
    </source>
</reference>
<organism evidence="2 3">
    <name type="scientific">Dryococelus australis</name>
    <dbReference type="NCBI Taxonomy" id="614101"/>
    <lineage>
        <taxon>Eukaryota</taxon>
        <taxon>Metazoa</taxon>
        <taxon>Ecdysozoa</taxon>
        <taxon>Arthropoda</taxon>
        <taxon>Hexapoda</taxon>
        <taxon>Insecta</taxon>
        <taxon>Pterygota</taxon>
        <taxon>Neoptera</taxon>
        <taxon>Polyneoptera</taxon>
        <taxon>Phasmatodea</taxon>
        <taxon>Verophasmatodea</taxon>
        <taxon>Anareolatae</taxon>
        <taxon>Phasmatidae</taxon>
        <taxon>Eurycanthinae</taxon>
        <taxon>Dryococelus</taxon>
    </lineage>
</organism>
<name>A0ABQ9HED8_9NEOP</name>
<feature type="compositionally biased region" description="Polar residues" evidence="1">
    <location>
        <begin position="440"/>
        <end position="460"/>
    </location>
</feature>
<feature type="compositionally biased region" description="Gly residues" evidence="1">
    <location>
        <begin position="1692"/>
        <end position="1704"/>
    </location>
</feature>
<dbReference type="PANTHER" id="PTHR40380">
    <property type="entry name" value="FIBRONECTIN TYPE-III DOMAIN-CONTAINING PROTEIN-RELATED"/>
    <property type="match status" value="1"/>
</dbReference>
<feature type="region of interest" description="Disordered" evidence="1">
    <location>
        <begin position="907"/>
        <end position="937"/>
    </location>
</feature>
<evidence type="ECO:0000313" key="2">
    <source>
        <dbReference type="EMBL" id="KAJ8882678.1"/>
    </source>
</evidence>
<proteinExistence type="predicted"/>
<feature type="region of interest" description="Disordered" evidence="1">
    <location>
        <begin position="498"/>
        <end position="588"/>
    </location>
</feature>
<dbReference type="EMBL" id="JARBHB010000005">
    <property type="protein sequence ID" value="KAJ8882678.1"/>
    <property type="molecule type" value="Genomic_DNA"/>
</dbReference>
<feature type="compositionally biased region" description="Polar residues" evidence="1">
    <location>
        <begin position="559"/>
        <end position="573"/>
    </location>
</feature>
<feature type="compositionally biased region" description="Polar residues" evidence="1">
    <location>
        <begin position="504"/>
        <end position="519"/>
    </location>
</feature>
<feature type="compositionally biased region" description="Acidic residues" evidence="1">
    <location>
        <begin position="527"/>
        <end position="556"/>
    </location>
</feature>
<feature type="region of interest" description="Disordered" evidence="1">
    <location>
        <begin position="1688"/>
        <end position="1724"/>
    </location>
</feature>
<feature type="region of interest" description="Disordered" evidence="1">
    <location>
        <begin position="349"/>
        <end position="379"/>
    </location>
</feature>
<feature type="compositionally biased region" description="Polar residues" evidence="1">
    <location>
        <begin position="1713"/>
        <end position="1724"/>
    </location>
</feature>
<evidence type="ECO:0000313" key="3">
    <source>
        <dbReference type="Proteomes" id="UP001159363"/>
    </source>
</evidence>
<comment type="caution">
    <text evidence="2">The sequence shown here is derived from an EMBL/GenBank/DDBJ whole genome shotgun (WGS) entry which is preliminary data.</text>
</comment>
<accession>A0ABQ9HED8</accession>
<keyword evidence="3" id="KW-1185">Reference proteome</keyword>
<gene>
    <name evidence="2" type="ORF">PR048_014490</name>
</gene>